<dbReference type="PANTHER" id="PTHR35567">
    <property type="entry name" value="MALATE DEHYDROGENASE (AFU_ORTHOLOGUE AFUA_2G13800)"/>
    <property type="match status" value="1"/>
</dbReference>
<dbReference type="Pfam" id="PF11937">
    <property type="entry name" value="DUF3455"/>
    <property type="match status" value="1"/>
</dbReference>
<accession>A0A2H3IZN6</accession>
<gene>
    <name evidence="2" type="ORF">WOLCODRAFT_166107</name>
</gene>
<dbReference type="OrthoDB" id="1859733at2759"/>
<dbReference type="PANTHER" id="PTHR35567:SF1">
    <property type="entry name" value="CONSERVED FUNGAL PROTEIN (AFU_ORTHOLOGUE AFUA_1G14230)"/>
    <property type="match status" value="1"/>
</dbReference>
<evidence type="ECO:0000313" key="2">
    <source>
        <dbReference type="EMBL" id="PCH35191.1"/>
    </source>
</evidence>
<evidence type="ECO:0008006" key="4">
    <source>
        <dbReference type="Google" id="ProtNLM"/>
    </source>
</evidence>
<reference evidence="2 3" key="1">
    <citation type="journal article" date="2012" name="Science">
        <title>The Paleozoic origin of enzymatic lignin decomposition reconstructed from 31 fungal genomes.</title>
        <authorList>
            <person name="Floudas D."/>
            <person name="Binder M."/>
            <person name="Riley R."/>
            <person name="Barry K."/>
            <person name="Blanchette R.A."/>
            <person name="Henrissat B."/>
            <person name="Martinez A.T."/>
            <person name="Otillar R."/>
            <person name="Spatafora J.W."/>
            <person name="Yadav J.S."/>
            <person name="Aerts A."/>
            <person name="Benoit I."/>
            <person name="Boyd A."/>
            <person name="Carlson A."/>
            <person name="Copeland A."/>
            <person name="Coutinho P.M."/>
            <person name="de Vries R.P."/>
            <person name="Ferreira P."/>
            <person name="Findley K."/>
            <person name="Foster B."/>
            <person name="Gaskell J."/>
            <person name="Glotzer D."/>
            <person name="Gorecki P."/>
            <person name="Heitman J."/>
            <person name="Hesse C."/>
            <person name="Hori C."/>
            <person name="Igarashi K."/>
            <person name="Jurgens J.A."/>
            <person name="Kallen N."/>
            <person name="Kersten P."/>
            <person name="Kohler A."/>
            <person name="Kuees U."/>
            <person name="Kumar T.K.A."/>
            <person name="Kuo A."/>
            <person name="LaButti K."/>
            <person name="Larrondo L.F."/>
            <person name="Lindquist E."/>
            <person name="Ling A."/>
            <person name="Lombard V."/>
            <person name="Lucas S."/>
            <person name="Lundell T."/>
            <person name="Martin R."/>
            <person name="McLaughlin D.J."/>
            <person name="Morgenstern I."/>
            <person name="Morin E."/>
            <person name="Murat C."/>
            <person name="Nagy L.G."/>
            <person name="Nolan M."/>
            <person name="Ohm R.A."/>
            <person name="Patyshakuliyeva A."/>
            <person name="Rokas A."/>
            <person name="Ruiz-Duenas F.J."/>
            <person name="Sabat G."/>
            <person name="Salamov A."/>
            <person name="Samejima M."/>
            <person name="Schmutz J."/>
            <person name="Slot J.C."/>
            <person name="St John F."/>
            <person name="Stenlid J."/>
            <person name="Sun H."/>
            <person name="Sun S."/>
            <person name="Syed K."/>
            <person name="Tsang A."/>
            <person name="Wiebenga A."/>
            <person name="Young D."/>
            <person name="Pisabarro A."/>
            <person name="Eastwood D.C."/>
            <person name="Martin F."/>
            <person name="Cullen D."/>
            <person name="Grigoriev I.V."/>
            <person name="Hibbett D.S."/>
        </authorList>
    </citation>
    <scope>NUCLEOTIDE SEQUENCE [LARGE SCALE GENOMIC DNA]</scope>
    <source>
        <strain evidence="2 3">MD-104</strain>
    </source>
</reference>
<sequence length="240" mass="26006">MVAVSHLLSTLLAATTKFARNSDLQGRSSTADCSITSFKPSFPSNQTQLVIPTDIEPRFIGLGFGVQNYTCSSSNTYTSLGAFAELIDVSCYVNESWFGGIQNYAYNVWSNLSEVVSIAEVIDYIHSVNPPQNLAQHYFVPNPVGTGLSPKWDFTSSGEFNGNPNAYVIGRVNGTLPSPDDPTKDVTWLEVLNVQGDIADEVFRFDTVGGQPPSSCTYGSSANISVDYVSKYIFYGGSIN</sequence>
<feature type="signal peptide" evidence="1">
    <location>
        <begin position="1"/>
        <end position="19"/>
    </location>
</feature>
<dbReference type="EMBL" id="KB467843">
    <property type="protein sequence ID" value="PCH35191.1"/>
    <property type="molecule type" value="Genomic_DNA"/>
</dbReference>
<dbReference type="InterPro" id="IPR021851">
    <property type="entry name" value="DUF3455"/>
</dbReference>
<dbReference type="AlphaFoldDB" id="A0A2H3IZN6"/>
<feature type="chain" id="PRO_5013944236" description="Malate dehydrogenase" evidence="1">
    <location>
        <begin position="20"/>
        <end position="240"/>
    </location>
</feature>
<evidence type="ECO:0000313" key="3">
    <source>
        <dbReference type="Proteomes" id="UP000218811"/>
    </source>
</evidence>
<keyword evidence="3" id="KW-1185">Reference proteome</keyword>
<organism evidence="2 3">
    <name type="scientific">Wolfiporia cocos (strain MD-104)</name>
    <name type="common">Brown rot fungus</name>
    <dbReference type="NCBI Taxonomy" id="742152"/>
    <lineage>
        <taxon>Eukaryota</taxon>
        <taxon>Fungi</taxon>
        <taxon>Dikarya</taxon>
        <taxon>Basidiomycota</taxon>
        <taxon>Agaricomycotina</taxon>
        <taxon>Agaricomycetes</taxon>
        <taxon>Polyporales</taxon>
        <taxon>Phaeolaceae</taxon>
        <taxon>Wolfiporia</taxon>
    </lineage>
</organism>
<dbReference type="Proteomes" id="UP000218811">
    <property type="component" value="Unassembled WGS sequence"/>
</dbReference>
<protein>
    <recommendedName>
        <fullName evidence="4">Malate dehydrogenase</fullName>
    </recommendedName>
</protein>
<name>A0A2H3IZN6_WOLCO</name>
<keyword evidence="1" id="KW-0732">Signal</keyword>
<proteinExistence type="predicted"/>
<evidence type="ECO:0000256" key="1">
    <source>
        <dbReference type="SAM" id="SignalP"/>
    </source>
</evidence>
<dbReference type="OMA" id="GQPPKTC"/>